<dbReference type="InterPro" id="IPR024747">
    <property type="entry name" value="Pyridox_Oxase-rel"/>
</dbReference>
<dbReference type="Gene3D" id="2.30.110.10">
    <property type="entry name" value="Electron Transport, Fmn-binding Protein, Chain A"/>
    <property type="match status" value="1"/>
</dbReference>
<dbReference type="OrthoDB" id="9794935at2"/>
<dbReference type="SUPFAM" id="SSF50475">
    <property type="entry name" value="FMN-binding split barrel"/>
    <property type="match status" value="1"/>
</dbReference>
<sequence>MTDERPENLAALRKPAKRHDERTVAGAHRRMRRADREVTDTEQIRQIIDHCDVVHVSYVDAEGLTIVPMNFGYEYTDATPTDDAGTLVLYMHSAPEGRKFDAIRAAGNALPVAFEMNTDREIIEGRAWCNWGEAFKSVVGNGTASIVDDVDEKIHGLQLLMGQQMGKWDVPFTPQQASSVMVWKITATYTTGKIHAKARQTVHTSTMPESR</sequence>
<organism evidence="1 2">
    <name type="scientific">Bifidobacterium tissieri</name>
    <dbReference type="NCBI Taxonomy" id="1630162"/>
    <lineage>
        <taxon>Bacteria</taxon>
        <taxon>Bacillati</taxon>
        <taxon>Actinomycetota</taxon>
        <taxon>Actinomycetes</taxon>
        <taxon>Bifidobacteriales</taxon>
        <taxon>Bifidobacteriaceae</taxon>
        <taxon>Bifidobacterium</taxon>
    </lineage>
</organism>
<name>A0A5M9ZM71_9BIFI</name>
<protein>
    <submittedName>
        <fullName evidence="1">Uncharacterized protein</fullName>
    </submittedName>
</protein>
<dbReference type="Proteomes" id="UP000412028">
    <property type="component" value="Unassembled WGS sequence"/>
</dbReference>
<dbReference type="InterPro" id="IPR012349">
    <property type="entry name" value="Split_barrel_FMN-bd"/>
</dbReference>
<evidence type="ECO:0000313" key="1">
    <source>
        <dbReference type="EMBL" id="KAA8828710.1"/>
    </source>
</evidence>
<dbReference type="RefSeq" id="WP_150381756.1">
    <property type="nucleotide sequence ID" value="NZ_RZUI01000012.1"/>
</dbReference>
<reference evidence="1 2" key="1">
    <citation type="journal article" date="2019" name="Syst. Appl. Microbiol.">
        <title>Characterization of Bifidobacterium species in feaces of the Egyptian fruit bat: Description of B. vespertilionis sp. nov. and B. rousetti sp. nov.</title>
        <authorList>
            <person name="Modesto M."/>
            <person name="Satti M."/>
            <person name="Watanabe K."/>
            <person name="Puglisi E."/>
            <person name="Morelli L."/>
            <person name="Huang C.-H."/>
            <person name="Liou J.-S."/>
            <person name="Miyashita M."/>
            <person name="Tamura T."/>
            <person name="Saito S."/>
            <person name="Mori K."/>
            <person name="Huang L."/>
            <person name="Sciavilla P."/>
            <person name="Sandri C."/>
            <person name="Spiezio C."/>
            <person name="Vitali F."/>
            <person name="Cavalieri D."/>
            <person name="Perpetuini G."/>
            <person name="Tofalo R."/>
            <person name="Bonetti A."/>
            <person name="Arita M."/>
            <person name="Mattarelli P."/>
        </authorList>
    </citation>
    <scope>NUCLEOTIDE SEQUENCE [LARGE SCALE GENOMIC DNA]</scope>
    <source>
        <strain evidence="1 2">RST7</strain>
    </source>
</reference>
<comment type="caution">
    <text evidence="1">The sequence shown here is derived from an EMBL/GenBank/DDBJ whole genome shotgun (WGS) entry which is preliminary data.</text>
</comment>
<accession>A0A5M9ZM71</accession>
<dbReference type="EMBL" id="RZUI01000012">
    <property type="protein sequence ID" value="KAA8828710.1"/>
    <property type="molecule type" value="Genomic_DNA"/>
</dbReference>
<dbReference type="AlphaFoldDB" id="A0A5M9ZM71"/>
<dbReference type="PANTHER" id="PTHR34071:SF2">
    <property type="entry name" value="FLAVIN-NUCLEOTIDE-BINDING PROTEIN"/>
    <property type="match status" value="1"/>
</dbReference>
<dbReference type="Pfam" id="PF12900">
    <property type="entry name" value="Pyridox_ox_2"/>
    <property type="match status" value="1"/>
</dbReference>
<evidence type="ECO:0000313" key="2">
    <source>
        <dbReference type="Proteomes" id="UP000412028"/>
    </source>
</evidence>
<gene>
    <name evidence="1" type="ORF">EMO89_08830</name>
</gene>
<dbReference type="PANTHER" id="PTHR34071">
    <property type="entry name" value="5-NITROIMIDAZOLE ANTIBIOTICS RESISTANCE PROTEIN, NIMA-FAMILY-RELATED PROTEIN-RELATED"/>
    <property type="match status" value="1"/>
</dbReference>
<proteinExistence type="predicted"/>